<sequence length="342" mass="38153">MNHDHQADVSPRDIATFADSRLAMPDTTSTTYLDFAGKGNWEPRVLIDSVALPKDGIEVGSVAVNYTIQVRLSSGLQWGIKKRYSEIRKFHKSIGARQRRQELAVYFCELLAIRPFLIRELYNFLGVYVNIKSFERDGRKKSILSSSGLSQTTISEESYEDQENSSVVEVVESAPAPLGNLIELCFHMGGAVSMSENVLKRLFITRNRLVQLRHAGTIAPNDAKGAFGHLTARFDQFLTRNANRWAIVDATSLVRHLYGFHCELDILQRHVGLVKCKWEVAWVNAVQVMDEKLVATGRPKCGCVCAKLPHETTCGLATESADRDTAAVSPLVRVVDPDLPHK</sequence>
<evidence type="ECO:0000313" key="2">
    <source>
        <dbReference type="Proteomes" id="UP000602510"/>
    </source>
</evidence>
<dbReference type="Proteomes" id="UP000602510">
    <property type="component" value="Unassembled WGS sequence"/>
</dbReference>
<dbReference type="GO" id="GO:0035091">
    <property type="term" value="F:phosphatidylinositol binding"/>
    <property type="evidence" value="ECO:0007669"/>
    <property type="project" value="InterPro"/>
</dbReference>
<keyword evidence="2" id="KW-1185">Reference proteome</keyword>
<dbReference type="CDD" id="cd06093">
    <property type="entry name" value="PX_domain"/>
    <property type="match status" value="1"/>
</dbReference>
<dbReference type="InterPro" id="IPR036871">
    <property type="entry name" value="PX_dom_sf"/>
</dbReference>
<proteinExistence type="predicted"/>
<dbReference type="SUPFAM" id="SSF64268">
    <property type="entry name" value="PX domain"/>
    <property type="match status" value="1"/>
</dbReference>
<comment type="caution">
    <text evidence="1">The sequence shown here is derived from an EMBL/GenBank/DDBJ whole genome shotgun (WGS) entry which is preliminary data.</text>
</comment>
<dbReference type="AlphaFoldDB" id="A0A833W3W3"/>
<evidence type="ECO:0000313" key="1">
    <source>
        <dbReference type="EMBL" id="KAF4028593.1"/>
    </source>
</evidence>
<protein>
    <recommendedName>
        <fullName evidence="3">PX domain-containing protein</fullName>
    </recommendedName>
</protein>
<dbReference type="EMBL" id="WSZM01001013">
    <property type="protein sequence ID" value="KAF4028593.1"/>
    <property type="molecule type" value="Genomic_DNA"/>
</dbReference>
<reference evidence="1" key="1">
    <citation type="submission" date="2020-04" db="EMBL/GenBank/DDBJ databases">
        <title>Hybrid Assembly of Korean Phytophthora infestans isolates.</title>
        <authorList>
            <person name="Prokchorchik M."/>
            <person name="Lee Y."/>
            <person name="Seo J."/>
            <person name="Cho J.-H."/>
            <person name="Park Y.-E."/>
            <person name="Jang D.-C."/>
            <person name="Im J.-S."/>
            <person name="Choi J.-G."/>
            <person name="Park H.-J."/>
            <person name="Lee G.-B."/>
            <person name="Lee Y.-G."/>
            <person name="Hong S.-Y."/>
            <person name="Cho K."/>
            <person name="Sohn K.H."/>
        </authorList>
    </citation>
    <scope>NUCLEOTIDE SEQUENCE</scope>
    <source>
        <strain evidence="1">KR_1_A1</strain>
    </source>
</reference>
<name>A0A833W3W3_PHYIN</name>
<evidence type="ECO:0008006" key="3">
    <source>
        <dbReference type="Google" id="ProtNLM"/>
    </source>
</evidence>
<accession>A0A833W3W3</accession>
<organism evidence="1 2">
    <name type="scientific">Phytophthora infestans</name>
    <name type="common">Potato late blight agent</name>
    <name type="synonym">Botrytis infestans</name>
    <dbReference type="NCBI Taxonomy" id="4787"/>
    <lineage>
        <taxon>Eukaryota</taxon>
        <taxon>Sar</taxon>
        <taxon>Stramenopiles</taxon>
        <taxon>Oomycota</taxon>
        <taxon>Peronosporomycetes</taxon>
        <taxon>Peronosporales</taxon>
        <taxon>Peronosporaceae</taxon>
        <taxon>Phytophthora</taxon>
    </lineage>
</organism>
<gene>
    <name evidence="1" type="ORF">GN244_ATG19714</name>
</gene>